<dbReference type="InterPro" id="IPR050107">
    <property type="entry name" value="ABC_carbohydrate_import_ATPase"/>
</dbReference>
<dbReference type="InterPro" id="IPR017871">
    <property type="entry name" value="ABC_transporter-like_CS"/>
</dbReference>
<dbReference type="GO" id="GO:0016887">
    <property type="term" value="F:ATP hydrolysis activity"/>
    <property type="evidence" value="ECO:0007669"/>
    <property type="project" value="InterPro"/>
</dbReference>
<evidence type="ECO:0000256" key="4">
    <source>
        <dbReference type="ARBA" id="ARBA00022597"/>
    </source>
</evidence>
<keyword evidence="5" id="KW-0677">Repeat</keyword>
<dbReference type="PROSITE" id="PS50893">
    <property type="entry name" value="ABC_TRANSPORTER_2"/>
    <property type="match status" value="2"/>
</dbReference>
<keyword evidence="9" id="KW-0472">Membrane</keyword>
<organism evidence="11 12">
    <name type="scientific">Biomaibacter acetigenes</name>
    <dbReference type="NCBI Taxonomy" id="2316383"/>
    <lineage>
        <taxon>Bacteria</taxon>
        <taxon>Bacillati</taxon>
        <taxon>Bacillota</taxon>
        <taxon>Clostridia</taxon>
        <taxon>Thermosediminibacterales</taxon>
        <taxon>Tepidanaerobacteraceae</taxon>
        <taxon>Biomaibacter</taxon>
    </lineage>
</organism>
<evidence type="ECO:0000256" key="1">
    <source>
        <dbReference type="ARBA" id="ARBA00004202"/>
    </source>
</evidence>
<dbReference type="InterPro" id="IPR003593">
    <property type="entry name" value="AAA+_ATPase"/>
</dbReference>
<keyword evidence="12" id="KW-1185">Reference proteome</keyword>
<dbReference type="SUPFAM" id="SSF52540">
    <property type="entry name" value="P-loop containing nucleoside triphosphate hydrolases"/>
    <property type="match status" value="2"/>
</dbReference>
<dbReference type="SMART" id="SM00382">
    <property type="entry name" value="AAA"/>
    <property type="match status" value="2"/>
</dbReference>
<proteinExistence type="predicted"/>
<evidence type="ECO:0000256" key="5">
    <source>
        <dbReference type="ARBA" id="ARBA00022737"/>
    </source>
</evidence>
<keyword evidence="7 11" id="KW-0067">ATP-binding</keyword>
<accession>A0A3G2R386</accession>
<evidence type="ECO:0000256" key="2">
    <source>
        <dbReference type="ARBA" id="ARBA00022448"/>
    </source>
</evidence>
<reference evidence="11 12" key="1">
    <citation type="submission" date="2018-10" db="EMBL/GenBank/DDBJ databases">
        <authorList>
            <person name="Zhang X."/>
        </authorList>
    </citation>
    <scope>NUCLEOTIDE SEQUENCE [LARGE SCALE GENOMIC DNA]</scope>
    <source>
        <strain evidence="11 12">SK-G1</strain>
    </source>
</reference>
<evidence type="ECO:0000256" key="3">
    <source>
        <dbReference type="ARBA" id="ARBA00022475"/>
    </source>
</evidence>
<evidence type="ECO:0000256" key="7">
    <source>
        <dbReference type="ARBA" id="ARBA00022840"/>
    </source>
</evidence>
<evidence type="ECO:0000256" key="9">
    <source>
        <dbReference type="ARBA" id="ARBA00023136"/>
    </source>
</evidence>
<keyword evidence="8" id="KW-1278">Translocase</keyword>
<dbReference type="PANTHER" id="PTHR43790:SF3">
    <property type="entry name" value="D-ALLOSE IMPORT ATP-BINDING PROTEIN ALSA-RELATED"/>
    <property type="match status" value="1"/>
</dbReference>
<evidence type="ECO:0000313" key="11">
    <source>
        <dbReference type="EMBL" id="AYO29791.1"/>
    </source>
</evidence>
<keyword evidence="2" id="KW-0813">Transport</keyword>
<evidence type="ECO:0000259" key="10">
    <source>
        <dbReference type="PROSITE" id="PS50893"/>
    </source>
</evidence>
<dbReference type="InterPro" id="IPR003439">
    <property type="entry name" value="ABC_transporter-like_ATP-bd"/>
</dbReference>
<keyword evidence="4" id="KW-0762">Sugar transport</keyword>
<dbReference type="RefSeq" id="WP_122014155.1">
    <property type="nucleotide sequence ID" value="NZ_CP033169.1"/>
</dbReference>
<dbReference type="Pfam" id="PF00005">
    <property type="entry name" value="ABC_tran"/>
    <property type="match status" value="2"/>
</dbReference>
<dbReference type="CDD" id="cd03216">
    <property type="entry name" value="ABC_Carb_Monos_I"/>
    <property type="match status" value="1"/>
</dbReference>
<dbReference type="KEGG" id="bacg:D2962_03460"/>
<dbReference type="PROSITE" id="PS00211">
    <property type="entry name" value="ABC_TRANSPORTER_1"/>
    <property type="match status" value="1"/>
</dbReference>
<keyword evidence="6" id="KW-0547">Nucleotide-binding</keyword>
<evidence type="ECO:0000256" key="6">
    <source>
        <dbReference type="ARBA" id="ARBA00022741"/>
    </source>
</evidence>
<evidence type="ECO:0000313" key="12">
    <source>
        <dbReference type="Proteomes" id="UP000280960"/>
    </source>
</evidence>
<dbReference type="GO" id="GO:0005886">
    <property type="term" value="C:plasma membrane"/>
    <property type="evidence" value="ECO:0007669"/>
    <property type="project" value="UniProtKB-SubCell"/>
</dbReference>
<dbReference type="AlphaFoldDB" id="A0A3G2R386"/>
<evidence type="ECO:0000256" key="8">
    <source>
        <dbReference type="ARBA" id="ARBA00022967"/>
    </source>
</evidence>
<dbReference type="Proteomes" id="UP000280960">
    <property type="component" value="Chromosome"/>
</dbReference>
<dbReference type="CDD" id="cd03215">
    <property type="entry name" value="ABC_Carb_Monos_II"/>
    <property type="match status" value="1"/>
</dbReference>
<name>A0A3G2R386_9FIRM</name>
<dbReference type="EMBL" id="CP033169">
    <property type="protein sequence ID" value="AYO29791.1"/>
    <property type="molecule type" value="Genomic_DNA"/>
</dbReference>
<protein>
    <submittedName>
        <fullName evidence="11">Sugar ABC transporter ATP-binding protein</fullName>
    </submittedName>
</protein>
<dbReference type="FunFam" id="3.40.50.300:FF:000127">
    <property type="entry name" value="Ribose import ATP-binding protein RbsA"/>
    <property type="match status" value="1"/>
</dbReference>
<dbReference type="GO" id="GO:0005524">
    <property type="term" value="F:ATP binding"/>
    <property type="evidence" value="ECO:0007669"/>
    <property type="project" value="UniProtKB-KW"/>
</dbReference>
<sequence length="501" mass="55846">MAGQEIVRMEGITKEFPGVRALSNVNLTVKKGEVHAIVGENGAGKSTLIKILMGVYQKDKGKIFIEGREVNIANPLVAKEYGLGAVYQDITLAPHLSVGENFFLGKLPVKNGLIDWTTVYKVTEETLKKLDINIDPRKRLKDLPVAQQEMVAIAKMIYEKVKLVIFDEPTALLTNEETQKLFEIIDRLKKDGVGVIYISHRLEEIFGICDTVTVLKDGEWVATVPVSEVKEDRLISMMVGRDIKDIYSIKQYNTRDVVLEVKNLTREPRFRNINFKLYKGEILGMFGLVGSGRTDIVRCIFGADRADAGEIYVGGVKQSLNSPIDAIKAGIGFLPEDRKLQGLALQLPVMTNTNIVIYENISKFGIIDGREEKKRAKKYVEELNIKTPSVYQKVKKLSGGNQQKVVVSKWLNAESKIFIFDEPTVGVDVGAKLEIYRLFENLTSQGASIILISSYLPEVMGLAKRILVMYEGNCTGIVNRNEVTDEDILRLASGLSIEGNN</sequence>
<dbReference type="InterPro" id="IPR027417">
    <property type="entry name" value="P-loop_NTPase"/>
</dbReference>
<feature type="domain" description="ABC transporter" evidence="10">
    <location>
        <begin position="7"/>
        <end position="242"/>
    </location>
</feature>
<comment type="subcellular location">
    <subcellularLocation>
        <location evidence="1">Cell membrane</location>
        <topology evidence="1">Peripheral membrane protein</topology>
    </subcellularLocation>
</comment>
<feature type="domain" description="ABC transporter" evidence="10">
    <location>
        <begin position="252"/>
        <end position="496"/>
    </location>
</feature>
<keyword evidence="3" id="KW-1003">Cell membrane</keyword>
<dbReference type="PANTHER" id="PTHR43790">
    <property type="entry name" value="CARBOHYDRATE TRANSPORT ATP-BINDING PROTEIN MG119-RELATED"/>
    <property type="match status" value="1"/>
</dbReference>
<dbReference type="Gene3D" id="3.40.50.300">
    <property type="entry name" value="P-loop containing nucleotide triphosphate hydrolases"/>
    <property type="match status" value="2"/>
</dbReference>
<gene>
    <name evidence="11" type="ORF">D2962_03460</name>
</gene>